<dbReference type="Pfam" id="PF01636">
    <property type="entry name" value="APH"/>
    <property type="match status" value="1"/>
</dbReference>
<dbReference type="InterPro" id="IPR002575">
    <property type="entry name" value="Aminoglycoside_PTrfase"/>
</dbReference>
<keyword evidence="3" id="KW-1185">Reference proteome</keyword>
<organism evidence="2 3">
    <name type="scientific">Paractinoplanes ovalisporus</name>
    <dbReference type="NCBI Taxonomy" id="2810368"/>
    <lineage>
        <taxon>Bacteria</taxon>
        <taxon>Bacillati</taxon>
        <taxon>Actinomycetota</taxon>
        <taxon>Actinomycetes</taxon>
        <taxon>Micromonosporales</taxon>
        <taxon>Micromonosporaceae</taxon>
        <taxon>Paractinoplanes</taxon>
    </lineage>
</organism>
<evidence type="ECO:0000313" key="2">
    <source>
        <dbReference type="EMBL" id="MBM2616126.1"/>
    </source>
</evidence>
<gene>
    <name evidence="2" type="ORF">JIG36_11215</name>
</gene>
<dbReference type="EMBL" id="JAENHP010000003">
    <property type="protein sequence ID" value="MBM2616126.1"/>
    <property type="molecule type" value="Genomic_DNA"/>
</dbReference>
<dbReference type="Gene3D" id="3.90.1200.10">
    <property type="match status" value="1"/>
</dbReference>
<sequence length="270" mass="29531">MHPLGSGMEGVVHALDDTRVAKTWHHASVPELRRLARFYDELDTGRFSFAVPRILDITEQDRRLVTIERRLTGTPGQATADTMLDILAELAASGPVPTARELAVPFQGNTFPEALAAHAASRVTPVLRAAVDNLETKVQALRVRLPERDTGRRSVIHGDLVPANVLTDHAGRPTAVLDWGFLTTEGDPAFEAAVTAAIYDMYGPAALETELDLLTRCEQRFGYDRTTLLLYRAAYSVITATAYDPTGQDGHFAWCAAALNRPDVVQALLF</sequence>
<protein>
    <submittedName>
        <fullName evidence="2">Phosphotransferase</fullName>
    </submittedName>
</protein>
<evidence type="ECO:0000313" key="3">
    <source>
        <dbReference type="Proteomes" id="UP000632138"/>
    </source>
</evidence>
<comment type="caution">
    <text evidence="2">The sequence shown here is derived from an EMBL/GenBank/DDBJ whole genome shotgun (WGS) entry which is preliminary data.</text>
</comment>
<dbReference type="InterPro" id="IPR011009">
    <property type="entry name" value="Kinase-like_dom_sf"/>
</dbReference>
<evidence type="ECO:0000259" key="1">
    <source>
        <dbReference type="Pfam" id="PF01636"/>
    </source>
</evidence>
<dbReference type="SUPFAM" id="SSF56112">
    <property type="entry name" value="Protein kinase-like (PK-like)"/>
    <property type="match status" value="1"/>
</dbReference>
<name>A0ABS2A8F8_9ACTN</name>
<dbReference type="Proteomes" id="UP000632138">
    <property type="component" value="Unassembled WGS sequence"/>
</dbReference>
<proteinExistence type="predicted"/>
<reference evidence="2 3" key="1">
    <citation type="submission" date="2021-01" db="EMBL/GenBank/DDBJ databases">
        <title>Actinoplanes sp. nov. LDG1-06 isolated from lichen.</title>
        <authorList>
            <person name="Saeng-In P."/>
            <person name="Phongsopitanun W."/>
            <person name="Kanchanasin P."/>
            <person name="Yuki M."/>
            <person name="Kudo T."/>
            <person name="Ohkuma M."/>
            <person name="Tanasupawat S."/>
        </authorList>
    </citation>
    <scope>NUCLEOTIDE SEQUENCE [LARGE SCALE GENOMIC DNA]</scope>
    <source>
        <strain evidence="2 3">LDG1-06</strain>
    </source>
</reference>
<feature type="domain" description="Aminoglycoside phosphotransferase" evidence="1">
    <location>
        <begin position="3"/>
        <end position="213"/>
    </location>
</feature>
<accession>A0ABS2A8F8</accession>
<dbReference type="RefSeq" id="WP_236046636.1">
    <property type="nucleotide sequence ID" value="NZ_JAENHP010000003.1"/>
</dbReference>